<dbReference type="SUPFAM" id="SSF55785">
    <property type="entry name" value="PYP-like sensor domain (PAS domain)"/>
    <property type="match status" value="1"/>
</dbReference>
<dbReference type="OrthoDB" id="9770795at2"/>
<feature type="domain" description="PAC" evidence="21">
    <location>
        <begin position="641"/>
        <end position="697"/>
    </location>
</feature>
<evidence type="ECO:0000256" key="18">
    <source>
        <dbReference type="SAM" id="SignalP"/>
    </source>
</evidence>
<evidence type="ECO:0000259" key="19">
    <source>
        <dbReference type="PROSITE" id="PS50109"/>
    </source>
</evidence>
<evidence type="ECO:0000256" key="5">
    <source>
        <dbReference type="ARBA" id="ARBA00022519"/>
    </source>
</evidence>
<dbReference type="SUPFAM" id="SSF53850">
    <property type="entry name" value="Periplasmic binding protein-like II"/>
    <property type="match status" value="2"/>
</dbReference>
<keyword evidence="12" id="KW-0067">ATP-binding</keyword>
<dbReference type="InterPro" id="IPR003594">
    <property type="entry name" value="HATPase_dom"/>
</dbReference>
<dbReference type="SMART" id="SM00387">
    <property type="entry name" value="HATPase_c"/>
    <property type="match status" value="1"/>
</dbReference>
<gene>
    <name evidence="23" type="ORF">PRCB_14520</name>
</gene>
<evidence type="ECO:0000256" key="1">
    <source>
        <dbReference type="ARBA" id="ARBA00000085"/>
    </source>
</evidence>
<evidence type="ECO:0000256" key="4">
    <source>
        <dbReference type="ARBA" id="ARBA00022475"/>
    </source>
</evidence>
<feature type="modified residue" description="4-aspartylphosphate" evidence="17">
    <location>
        <position position="1006"/>
    </location>
</feature>
<dbReference type="Gene3D" id="3.40.190.10">
    <property type="entry name" value="Periplasmic binding protein-like II"/>
    <property type="match status" value="4"/>
</dbReference>
<keyword evidence="14" id="KW-0902">Two-component regulatory system</keyword>
<accession>A0A2M9WAS7</accession>
<dbReference type="InterPro" id="IPR036641">
    <property type="entry name" value="HPT_dom_sf"/>
</dbReference>
<dbReference type="PANTHER" id="PTHR43047:SF72">
    <property type="entry name" value="OSMOSENSING HISTIDINE PROTEIN KINASE SLN1"/>
    <property type="match status" value="1"/>
</dbReference>
<dbReference type="PROSITE" id="PS50113">
    <property type="entry name" value="PAC"/>
    <property type="match status" value="1"/>
</dbReference>
<dbReference type="InterPro" id="IPR000700">
    <property type="entry name" value="PAS-assoc_C"/>
</dbReference>
<keyword evidence="11 23" id="KW-0418">Kinase</keyword>
<evidence type="ECO:0000256" key="17">
    <source>
        <dbReference type="PROSITE-ProRule" id="PRU00169"/>
    </source>
</evidence>
<organism evidence="23 24">
    <name type="scientific">Pantoea rodasii</name>
    <dbReference type="NCBI Taxonomy" id="1076549"/>
    <lineage>
        <taxon>Bacteria</taxon>
        <taxon>Pseudomonadati</taxon>
        <taxon>Pseudomonadota</taxon>
        <taxon>Gammaproteobacteria</taxon>
        <taxon>Enterobacterales</taxon>
        <taxon>Erwiniaceae</taxon>
        <taxon>Pantoea</taxon>
    </lineage>
</organism>
<proteinExistence type="predicted"/>
<evidence type="ECO:0000256" key="11">
    <source>
        <dbReference type="ARBA" id="ARBA00022777"/>
    </source>
</evidence>
<evidence type="ECO:0000313" key="24">
    <source>
        <dbReference type="Proteomes" id="UP000232062"/>
    </source>
</evidence>
<dbReference type="GO" id="GO:0009927">
    <property type="term" value="F:histidine phosphotransfer kinase activity"/>
    <property type="evidence" value="ECO:0007669"/>
    <property type="project" value="TreeGrafter"/>
</dbReference>
<dbReference type="InterPro" id="IPR049870">
    <property type="entry name" value="BvgS-like_periplasmic1"/>
</dbReference>
<dbReference type="Gene3D" id="3.30.450.20">
    <property type="entry name" value="PAS domain"/>
    <property type="match status" value="1"/>
</dbReference>
<evidence type="ECO:0000259" key="22">
    <source>
        <dbReference type="PROSITE" id="PS50894"/>
    </source>
</evidence>
<dbReference type="EC" id="2.7.13.3" evidence="3"/>
<dbReference type="SUPFAM" id="SSF52172">
    <property type="entry name" value="CheY-like"/>
    <property type="match status" value="1"/>
</dbReference>
<dbReference type="InterPro" id="IPR001789">
    <property type="entry name" value="Sig_transdc_resp-reg_receiver"/>
</dbReference>
<dbReference type="Pfam" id="PF00989">
    <property type="entry name" value="PAS"/>
    <property type="match status" value="1"/>
</dbReference>
<dbReference type="Pfam" id="PF00497">
    <property type="entry name" value="SBP_bac_3"/>
    <property type="match status" value="2"/>
</dbReference>
<dbReference type="PROSITE" id="PS50894">
    <property type="entry name" value="HPT"/>
    <property type="match status" value="1"/>
</dbReference>
<dbReference type="RefSeq" id="WP_100702348.1">
    <property type="nucleotide sequence ID" value="NZ_PIQI01000023.1"/>
</dbReference>
<feature type="domain" description="Response regulatory" evidence="20">
    <location>
        <begin position="957"/>
        <end position="1072"/>
    </location>
</feature>
<feature type="chain" id="PRO_5014845077" description="histidine kinase" evidence="18">
    <location>
        <begin position="22"/>
        <end position="1202"/>
    </location>
</feature>
<feature type="modified residue" description="Phosphohistidine" evidence="16">
    <location>
        <position position="1140"/>
    </location>
</feature>
<keyword evidence="9 18" id="KW-0732">Signal</keyword>
<evidence type="ECO:0000256" key="8">
    <source>
        <dbReference type="ARBA" id="ARBA00022692"/>
    </source>
</evidence>
<dbReference type="FunFam" id="3.30.565.10:FF:000010">
    <property type="entry name" value="Sensor histidine kinase RcsC"/>
    <property type="match status" value="1"/>
</dbReference>
<evidence type="ECO:0000256" key="2">
    <source>
        <dbReference type="ARBA" id="ARBA00004429"/>
    </source>
</evidence>
<keyword evidence="8" id="KW-0812">Transmembrane</keyword>
<keyword evidence="4" id="KW-1003">Cell membrane</keyword>
<dbReference type="CDD" id="cd13707">
    <property type="entry name" value="PBP2_BvgS_D2"/>
    <property type="match status" value="1"/>
</dbReference>
<evidence type="ECO:0000256" key="3">
    <source>
        <dbReference type="ARBA" id="ARBA00012438"/>
    </source>
</evidence>
<name>A0A2M9WAS7_9GAMM</name>
<dbReference type="InterPro" id="IPR036890">
    <property type="entry name" value="HATPase_C_sf"/>
</dbReference>
<dbReference type="InterPro" id="IPR003661">
    <property type="entry name" value="HisK_dim/P_dom"/>
</dbReference>
<feature type="signal peptide" evidence="18">
    <location>
        <begin position="1"/>
        <end position="21"/>
    </location>
</feature>
<keyword evidence="24" id="KW-1185">Reference proteome</keyword>
<dbReference type="AlphaFoldDB" id="A0A2M9WAS7"/>
<feature type="domain" description="Histidine kinase" evidence="19">
    <location>
        <begin position="715"/>
        <end position="935"/>
    </location>
</feature>
<dbReference type="InterPro" id="IPR036097">
    <property type="entry name" value="HisK_dim/P_sf"/>
</dbReference>
<dbReference type="InterPro" id="IPR001638">
    <property type="entry name" value="Solute-binding_3/MltF_N"/>
</dbReference>
<comment type="subcellular location">
    <subcellularLocation>
        <location evidence="2">Cell inner membrane</location>
        <topology evidence="2">Multi-pass membrane protein</topology>
    </subcellularLocation>
</comment>
<dbReference type="SMART" id="SM00388">
    <property type="entry name" value="HisKA"/>
    <property type="match status" value="1"/>
</dbReference>
<keyword evidence="7" id="KW-0808">Transferase</keyword>
<dbReference type="InterPro" id="IPR035965">
    <property type="entry name" value="PAS-like_dom_sf"/>
</dbReference>
<evidence type="ECO:0000259" key="20">
    <source>
        <dbReference type="PROSITE" id="PS50110"/>
    </source>
</evidence>
<dbReference type="CDD" id="cd17546">
    <property type="entry name" value="REC_hyHK_CKI1_RcsC-like"/>
    <property type="match status" value="1"/>
</dbReference>
<dbReference type="InterPro" id="IPR004358">
    <property type="entry name" value="Sig_transdc_His_kin-like_C"/>
</dbReference>
<evidence type="ECO:0000256" key="7">
    <source>
        <dbReference type="ARBA" id="ARBA00022679"/>
    </source>
</evidence>
<dbReference type="SMART" id="SM00062">
    <property type="entry name" value="PBPb"/>
    <property type="match status" value="2"/>
</dbReference>
<comment type="catalytic activity">
    <reaction evidence="1">
        <text>ATP + protein L-histidine = ADP + protein N-phospho-L-histidine.</text>
        <dbReference type="EC" id="2.7.13.3"/>
    </reaction>
</comment>
<comment type="caution">
    <text evidence="23">The sequence shown here is derived from an EMBL/GenBank/DDBJ whole genome shotgun (WGS) entry which is preliminary data.</text>
</comment>
<dbReference type="PRINTS" id="PR00344">
    <property type="entry name" value="BCTRLSENSOR"/>
</dbReference>
<dbReference type="SUPFAM" id="SSF47226">
    <property type="entry name" value="Histidine-containing phosphotransfer domain, HPT domain"/>
    <property type="match status" value="1"/>
</dbReference>
<dbReference type="Gene3D" id="1.10.287.130">
    <property type="match status" value="1"/>
</dbReference>
<dbReference type="GO" id="GO:0006355">
    <property type="term" value="P:regulation of DNA-templated transcription"/>
    <property type="evidence" value="ECO:0007669"/>
    <property type="project" value="InterPro"/>
</dbReference>
<dbReference type="InterPro" id="IPR011006">
    <property type="entry name" value="CheY-like_superfamily"/>
</dbReference>
<evidence type="ECO:0000256" key="6">
    <source>
        <dbReference type="ARBA" id="ARBA00022553"/>
    </source>
</evidence>
<dbReference type="CDD" id="cd16922">
    <property type="entry name" value="HATPase_EvgS-ArcB-TorS-like"/>
    <property type="match status" value="1"/>
</dbReference>
<keyword evidence="6 17" id="KW-0597">Phosphoprotein</keyword>
<keyword evidence="13" id="KW-1133">Transmembrane helix</keyword>
<evidence type="ECO:0000256" key="10">
    <source>
        <dbReference type="ARBA" id="ARBA00022741"/>
    </source>
</evidence>
<dbReference type="SUPFAM" id="SSF55874">
    <property type="entry name" value="ATPase domain of HSP90 chaperone/DNA topoisomerase II/histidine kinase"/>
    <property type="match status" value="1"/>
</dbReference>
<dbReference type="InterPro" id="IPR005467">
    <property type="entry name" value="His_kinase_dom"/>
</dbReference>
<dbReference type="Pfam" id="PF00072">
    <property type="entry name" value="Response_reg"/>
    <property type="match status" value="1"/>
</dbReference>
<dbReference type="GO" id="GO:0005886">
    <property type="term" value="C:plasma membrane"/>
    <property type="evidence" value="ECO:0007669"/>
    <property type="project" value="UniProtKB-SubCell"/>
</dbReference>
<dbReference type="Gene3D" id="1.20.120.160">
    <property type="entry name" value="HPT domain"/>
    <property type="match status" value="1"/>
</dbReference>
<dbReference type="GO" id="GO:0005524">
    <property type="term" value="F:ATP binding"/>
    <property type="evidence" value="ECO:0007669"/>
    <property type="project" value="UniProtKB-KW"/>
</dbReference>
<dbReference type="CDD" id="cd13705">
    <property type="entry name" value="PBP2_BvgS_D1"/>
    <property type="match status" value="1"/>
</dbReference>
<evidence type="ECO:0000259" key="21">
    <source>
        <dbReference type="PROSITE" id="PS50113"/>
    </source>
</evidence>
<dbReference type="InterPro" id="IPR008207">
    <property type="entry name" value="Sig_transdc_His_kin_Hpt_dom"/>
</dbReference>
<dbReference type="Pfam" id="PF01627">
    <property type="entry name" value="Hpt"/>
    <property type="match status" value="1"/>
</dbReference>
<dbReference type="Pfam" id="PF02518">
    <property type="entry name" value="HATPase_c"/>
    <property type="match status" value="1"/>
</dbReference>
<dbReference type="PROSITE" id="PS50109">
    <property type="entry name" value="HIS_KIN"/>
    <property type="match status" value="1"/>
</dbReference>
<evidence type="ECO:0000256" key="16">
    <source>
        <dbReference type="PROSITE-ProRule" id="PRU00110"/>
    </source>
</evidence>
<dbReference type="PROSITE" id="PS50110">
    <property type="entry name" value="RESPONSE_REGULATORY"/>
    <property type="match status" value="1"/>
</dbReference>
<dbReference type="Pfam" id="PF00512">
    <property type="entry name" value="HisKA"/>
    <property type="match status" value="1"/>
</dbReference>
<dbReference type="CDD" id="cd00082">
    <property type="entry name" value="HisKA"/>
    <property type="match status" value="1"/>
</dbReference>
<feature type="domain" description="HPt" evidence="22">
    <location>
        <begin position="1101"/>
        <end position="1195"/>
    </location>
</feature>
<sequence>MAKLLCLIGLLLCLLSQPIRAEDPRVMQLVSREQNVLLSFDLRDNDWRWLGEKREVKVGMYAPGNPPFDVVIDANALEGISADYTSLVLHYLGLHIITHYYSSRSAALEAMQQGKVDMLVEGAGSPEPASPEMLRSQPYTTDLPAMVSRENTLSELNDINAQMQIAMPRGYLSDAWIEARYPEAKITRYPSALSALASVAFGENDYFIGNLNAANYLIERNYASTLSVIHIFEPTDAGPHFVFPAVNAPLHRSVNAVLNAIPMQHHKAIFNQWVQSMPPMMASSQLTLTPGERRWLGQHQVLRVVINPLDAPFTLKDSHNKFNGMTADLLRLIYLRTGIVFKMVEASSVNDMLGRLSRHEAELVGSLAHSPQREARALFSRPYVLPPYVLVSKSTLGAPKSLNDTDTLAITPQHELTGWLTENYPHIKLITVENASIALQMVNEGRVDSAMNNLIAARYMIDRYFNNRLQIVSRLGENPARIGFAVGRDNPELLSILNKALATLSPRDISLLAMKWQGTPDVKLDTWMAYRHEFYWLAGIFAVLVITSLFWNYHLHRAVRQRKEAQARLQEQATFQKTLFNGTPVPIYVIDHKGEMTNKNPAWSQFFNDPHSNISQLPLSDSAHPLHAICQAQMALLAEQTSLEMAPQRGQIDNGHELRDVIHRAEAFRDNHGNIAGMICSWQDVTEHEQLTGDLLQARERAEQANRTKSTFLATMSHEIRTPISAIIGLLELAVANRLQQPCDKESVRVAYESAQSLMGLIGDILDMAKIESGKLELSPEWVRFDTLAEPVVRVFEGLARQKGLLLHYQIDVLHPDELLLDPMRLRQILSNLISNAIKFTERGTVEVQVRSKPGEGDRATLELTVQDTGIGISEEEQKLIFNPYEQSASGKKQSGTGLGLAICEQMVAMMAGSLTLHSQPGRGTRICVRIPVDCREAVNVPVEQVRQQDAGGLPLTILTVDDHPANRLLLKRQLSRLGHKVIEAEDGEQALWLWQENQIDLVITDCSMPVMDGFTLTRELRKKQREPLTIMGLTANAQPEERSRCLEAGMDDCLFKPLRLPQLEALLQRVPRPTVVPYPGHVALNHLLDLNALRELAHQDTEMLQRLLCATRDENLHDMQVACACFDNRDWPALERSLHRLAGSVQIIGAISIADQCRELEQACSAPADERHLGLMLDETLGCVHVLNQAIETFLKDEFSA</sequence>
<dbReference type="EMBL" id="PIQI01000023">
    <property type="protein sequence ID" value="PJZ04639.1"/>
    <property type="molecule type" value="Genomic_DNA"/>
</dbReference>
<evidence type="ECO:0000256" key="12">
    <source>
        <dbReference type="ARBA" id="ARBA00022840"/>
    </source>
</evidence>
<reference evidence="23 24" key="1">
    <citation type="submission" date="2017-11" db="EMBL/GenBank/DDBJ databases">
        <title>The genome sequence of Pantoea rodasii DSM 26611.</title>
        <authorList>
            <person name="Gao J."/>
            <person name="Mao X."/>
            <person name="Sun J."/>
        </authorList>
    </citation>
    <scope>NUCLEOTIDE SEQUENCE [LARGE SCALE GENOMIC DNA]</scope>
    <source>
        <strain evidence="23 24">DSM 26611</strain>
    </source>
</reference>
<evidence type="ECO:0000256" key="9">
    <source>
        <dbReference type="ARBA" id="ARBA00022729"/>
    </source>
</evidence>
<evidence type="ECO:0000256" key="14">
    <source>
        <dbReference type="ARBA" id="ARBA00023012"/>
    </source>
</evidence>
<evidence type="ECO:0000256" key="13">
    <source>
        <dbReference type="ARBA" id="ARBA00022989"/>
    </source>
</evidence>
<dbReference type="SUPFAM" id="SSF47384">
    <property type="entry name" value="Homodimeric domain of signal transducing histidine kinase"/>
    <property type="match status" value="1"/>
</dbReference>
<dbReference type="Gene3D" id="3.40.50.2300">
    <property type="match status" value="1"/>
</dbReference>
<dbReference type="PANTHER" id="PTHR43047">
    <property type="entry name" value="TWO-COMPONENT HISTIDINE PROTEIN KINASE"/>
    <property type="match status" value="1"/>
</dbReference>
<keyword evidence="15" id="KW-0472">Membrane</keyword>
<evidence type="ECO:0000313" key="23">
    <source>
        <dbReference type="EMBL" id="PJZ04639.1"/>
    </source>
</evidence>
<dbReference type="Proteomes" id="UP000232062">
    <property type="component" value="Unassembled WGS sequence"/>
</dbReference>
<dbReference type="GO" id="GO:0000155">
    <property type="term" value="F:phosphorelay sensor kinase activity"/>
    <property type="evidence" value="ECO:0007669"/>
    <property type="project" value="InterPro"/>
</dbReference>
<keyword evidence="10" id="KW-0547">Nucleotide-binding</keyword>
<keyword evidence="5" id="KW-0997">Cell inner membrane</keyword>
<dbReference type="InterPro" id="IPR013767">
    <property type="entry name" value="PAS_fold"/>
</dbReference>
<dbReference type="SMART" id="SM00448">
    <property type="entry name" value="REC"/>
    <property type="match status" value="1"/>
</dbReference>
<protein>
    <recommendedName>
        <fullName evidence="3">histidine kinase</fullName>
        <ecNumber evidence="3">2.7.13.3</ecNumber>
    </recommendedName>
</protein>
<dbReference type="InterPro" id="IPR049871">
    <property type="entry name" value="BvgS-like_periplasmic2"/>
</dbReference>
<dbReference type="Gene3D" id="3.30.565.10">
    <property type="entry name" value="Histidine kinase-like ATPase, C-terminal domain"/>
    <property type="match status" value="1"/>
</dbReference>
<evidence type="ECO:0000256" key="15">
    <source>
        <dbReference type="ARBA" id="ARBA00023136"/>
    </source>
</evidence>